<name>A0A3B3T1T2_9TELE</name>
<evidence type="ECO:0000313" key="2">
    <source>
        <dbReference type="Ensembl" id="ENSPKIP00000036824.1"/>
    </source>
</evidence>
<dbReference type="InterPro" id="IPR038717">
    <property type="entry name" value="Tc1-like_DDE_dom"/>
</dbReference>
<feature type="domain" description="Tc1-like transposase DDE" evidence="1">
    <location>
        <begin position="13"/>
        <end position="62"/>
    </location>
</feature>
<dbReference type="Proteomes" id="UP000261540">
    <property type="component" value="Unplaced"/>
</dbReference>
<accession>A0A3B3T1T2</accession>
<protein>
    <recommendedName>
        <fullName evidence="1">Tc1-like transposase DDE domain-containing protein</fullName>
    </recommendedName>
</protein>
<dbReference type="InterPro" id="IPR036397">
    <property type="entry name" value="RNaseH_sf"/>
</dbReference>
<dbReference type="Ensembl" id="ENSPKIT00000017778.1">
    <property type="protein sequence ID" value="ENSPKIP00000036824.1"/>
    <property type="gene ID" value="ENSPKIG00000015251.1"/>
</dbReference>
<dbReference type="GO" id="GO:0003676">
    <property type="term" value="F:nucleic acid binding"/>
    <property type="evidence" value="ECO:0007669"/>
    <property type="project" value="InterPro"/>
</dbReference>
<evidence type="ECO:0000313" key="3">
    <source>
        <dbReference type="Proteomes" id="UP000261540"/>
    </source>
</evidence>
<sequence>MQRSNKRNYRKGSKTTKSWLEQRSLTVMVWPGPSPDLNPIENLWVHIKARLVGRKFRSNNQLWEAVRHEWKSIDAAHCKRLSDSLPKRLSFLRKNEGKAISYSYVH</sequence>
<reference evidence="2" key="2">
    <citation type="submission" date="2025-09" db="UniProtKB">
        <authorList>
            <consortium name="Ensembl"/>
        </authorList>
    </citation>
    <scope>IDENTIFICATION</scope>
</reference>
<dbReference type="GeneTree" id="ENSGT00940000182500"/>
<reference evidence="2" key="1">
    <citation type="submission" date="2025-08" db="UniProtKB">
        <authorList>
            <consortium name="Ensembl"/>
        </authorList>
    </citation>
    <scope>IDENTIFICATION</scope>
</reference>
<dbReference type="Gene3D" id="3.30.420.10">
    <property type="entry name" value="Ribonuclease H-like superfamily/Ribonuclease H"/>
    <property type="match status" value="1"/>
</dbReference>
<dbReference type="STRING" id="1676925.ENSPKIP00000036824"/>
<dbReference type="AlphaFoldDB" id="A0A3B3T1T2"/>
<evidence type="ECO:0000259" key="1">
    <source>
        <dbReference type="Pfam" id="PF13358"/>
    </source>
</evidence>
<dbReference type="Pfam" id="PF13358">
    <property type="entry name" value="DDE_3"/>
    <property type="match status" value="1"/>
</dbReference>
<keyword evidence="3" id="KW-1185">Reference proteome</keyword>
<proteinExistence type="predicted"/>
<organism evidence="2 3">
    <name type="scientific">Paramormyrops kingsleyae</name>
    <dbReference type="NCBI Taxonomy" id="1676925"/>
    <lineage>
        <taxon>Eukaryota</taxon>
        <taxon>Metazoa</taxon>
        <taxon>Chordata</taxon>
        <taxon>Craniata</taxon>
        <taxon>Vertebrata</taxon>
        <taxon>Euteleostomi</taxon>
        <taxon>Actinopterygii</taxon>
        <taxon>Neopterygii</taxon>
        <taxon>Teleostei</taxon>
        <taxon>Osteoglossocephala</taxon>
        <taxon>Osteoglossomorpha</taxon>
        <taxon>Osteoglossiformes</taxon>
        <taxon>Mormyridae</taxon>
        <taxon>Paramormyrops</taxon>
    </lineage>
</organism>